<keyword evidence="3" id="KW-1185">Reference proteome</keyword>
<sequence>MDVKRNRTEVLLVRLARKPKRDVVVMMPHITSTVLNRVQLGLAKRLMLPMVRKLILGLPENSFGNNHCNSSRRTKLSQDSGRGDD</sequence>
<dbReference type="Proteomes" id="UP001196413">
    <property type="component" value="Unassembled WGS sequence"/>
</dbReference>
<accession>A0AAD5QR40</accession>
<organism evidence="2 3">
    <name type="scientific">Parelaphostrongylus tenuis</name>
    <name type="common">Meningeal worm</name>
    <dbReference type="NCBI Taxonomy" id="148309"/>
    <lineage>
        <taxon>Eukaryota</taxon>
        <taxon>Metazoa</taxon>
        <taxon>Ecdysozoa</taxon>
        <taxon>Nematoda</taxon>
        <taxon>Chromadorea</taxon>
        <taxon>Rhabditida</taxon>
        <taxon>Rhabditina</taxon>
        <taxon>Rhabditomorpha</taxon>
        <taxon>Strongyloidea</taxon>
        <taxon>Metastrongylidae</taxon>
        <taxon>Parelaphostrongylus</taxon>
    </lineage>
</organism>
<evidence type="ECO:0000313" key="2">
    <source>
        <dbReference type="EMBL" id="KAJ1361528.1"/>
    </source>
</evidence>
<dbReference type="EMBL" id="JAHQIW010004221">
    <property type="protein sequence ID" value="KAJ1361528.1"/>
    <property type="molecule type" value="Genomic_DNA"/>
</dbReference>
<dbReference type="AlphaFoldDB" id="A0AAD5QR40"/>
<proteinExistence type="predicted"/>
<evidence type="ECO:0000313" key="3">
    <source>
        <dbReference type="Proteomes" id="UP001196413"/>
    </source>
</evidence>
<reference evidence="2" key="1">
    <citation type="submission" date="2021-06" db="EMBL/GenBank/DDBJ databases">
        <title>Parelaphostrongylus tenuis whole genome reference sequence.</title>
        <authorList>
            <person name="Garwood T.J."/>
            <person name="Larsen P.A."/>
            <person name="Fountain-Jones N.M."/>
            <person name="Garbe J.R."/>
            <person name="Macchietto M.G."/>
            <person name="Kania S.A."/>
            <person name="Gerhold R.W."/>
            <person name="Richards J.E."/>
            <person name="Wolf T.M."/>
        </authorList>
    </citation>
    <scope>NUCLEOTIDE SEQUENCE</scope>
    <source>
        <strain evidence="2">MNPRO001-30</strain>
        <tissue evidence="2">Meninges</tissue>
    </source>
</reference>
<protein>
    <submittedName>
        <fullName evidence="2">Uncharacterized protein</fullName>
    </submittedName>
</protein>
<comment type="caution">
    <text evidence="2">The sequence shown here is derived from an EMBL/GenBank/DDBJ whole genome shotgun (WGS) entry which is preliminary data.</text>
</comment>
<name>A0AAD5QR40_PARTN</name>
<feature type="region of interest" description="Disordered" evidence="1">
    <location>
        <begin position="61"/>
        <end position="85"/>
    </location>
</feature>
<evidence type="ECO:0000256" key="1">
    <source>
        <dbReference type="SAM" id="MobiDB-lite"/>
    </source>
</evidence>
<gene>
    <name evidence="2" type="ORF">KIN20_020801</name>
</gene>